<gene>
    <name evidence="1" type="primary">yedF</name>
    <name evidence="1" type="ORF">GQ588_12665</name>
</gene>
<dbReference type="InterPro" id="IPR027396">
    <property type="entry name" value="DsrEFH-like"/>
</dbReference>
<dbReference type="AlphaFoldDB" id="A0A857DJA3"/>
<dbReference type="Proteomes" id="UP000430508">
    <property type="component" value="Chromosome"/>
</dbReference>
<dbReference type="GO" id="GO:0016740">
    <property type="term" value="F:transferase activity"/>
    <property type="evidence" value="ECO:0007669"/>
    <property type="project" value="UniProtKB-KW"/>
</dbReference>
<protein>
    <submittedName>
        <fullName evidence="1">Sulfurtransferase-like selenium metabolism protein YedF</fullName>
    </submittedName>
</protein>
<sequence length="112" mass="12332">MGYVLLVTSKGFGKGEEILGEKLMYSYLYSLSEGDHLPSHILFLHEGVKLVTADAPVLNILKTLVDKGVTIYACGICLDFYNLKDQVKVGEIGNMYLNMDIMAEAEKVITLG</sequence>
<keyword evidence="1" id="KW-0808">Transferase</keyword>
<reference evidence="1 2" key="1">
    <citation type="submission" date="2019-12" db="EMBL/GenBank/DDBJ databases">
        <title>Sequence classification of anaerobic respiratory reductive dehalogenases: First we see many, then we see few.</title>
        <authorList>
            <person name="Molenda O."/>
            <person name="Puentes Jacome L.A."/>
            <person name="Cao X."/>
            <person name="Nesbo C.L."/>
            <person name="Tang S."/>
            <person name="Morson N."/>
            <person name="Patron J."/>
            <person name="Lomheim L."/>
            <person name="Wishart D.S."/>
            <person name="Edwards E.A."/>
        </authorList>
    </citation>
    <scope>NUCLEOTIDE SEQUENCE [LARGE SCALE GENOMIC DNA]</scope>
    <source>
        <strain evidence="1 2">12DCA</strain>
    </source>
</reference>
<evidence type="ECO:0000313" key="1">
    <source>
        <dbReference type="EMBL" id="QHA01430.1"/>
    </source>
</evidence>
<dbReference type="InterPro" id="IPR003787">
    <property type="entry name" value="Sulphur_relay_DsrE/F-like"/>
</dbReference>
<dbReference type="InterPro" id="IPR019870">
    <property type="entry name" value="Se_metab_YedF"/>
</dbReference>
<evidence type="ECO:0000313" key="2">
    <source>
        <dbReference type="Proteomes" id="UP000430508"/>
    </source>
</evidence>
<dbReference type="SUPFAM" id="SSF75169">
    <property type="entry name" value="DsrEFH-like"/>
    <property type="match status" value="1"/>
</dbReference>
<organism evidence="1 2">
    <name type="scientific">Dehalobacter restrictus</name>
    <dbReference type="NCBI Taxonomy" id="55583"/>
    <lineage>
        <taxon>Bacteria</taxon>
        <taxon>Bacillati</taxon>
        <taxon>Bacillota</taxon>
        <taxon>Clostridia</taxon>
        <taxon>Eubacteriales</taxon>
        <taxon>Desulfitobacteriaceae</taxon>
        <taxon>Dehalobacter</taxon>
    </lineage>
</organism>
<proteinExistence type="predicted"/>
<dbReference type="RefSeq" id="WP_019226805.1">
    <property type="nucleotide sequence ID" value="NZ_CP046996.1"/>
</dbReference>
<accession>A0A857DJA3</accession>
<dbReference type="EMBL" id="CP046996">
    <property type="protein sequence ID" value="QHA01430.1"/>
    <property type="molecule type" value="Genomic_DNA"/>
</dbReference>
<dbReference type="Gene3D" id="3.40.1260.10">
    <property type="entry name" value="DsrEFH-like"/>
    <property type="match status" value="1"/>
</dbReference>
<dbReference type="NCBIfam" id="TIGR03527">
    <property type="entry name" value="selenium_YedF"/>
    <property type="match status" value="1"/>
</dbReference>
<dbReference type="Pfam" id="PF02635">
    <property type="entry name" value="DsrE"/>
    <property type="match status" value="1"/>
</dbReference>
<name>A0A857DJA3_9FIRM</name>